<name>A0ACB9W8M1_CHAAC</name>
<gene>
    <name evidence="1" type="ORF">KUCAC02_017976</name>
</gene>
<accession>A0ACB9W8M1</accession>
<keyword evidence="2" id="KW-1185">Reference proteome</keyword>
<evidence type="ECO:0000313" key="2">
    <source>
        <dbReference type="Proteomes" id="UP001057452"/>
    </source>
</evidence>
<organism evidence="1 2">
    <name type="scientific">Chaenocephalus aceratus</name>
    <name type="common">Blackfin icefish</name>
    <name type="synonym">Chaenichthys aceratus</name>
    <dbReference type="NCBI Taxonomy" id="36190"/>
    <lineage>
        <taxon>Eukaryota</taxon>
        <taxon>Metazoa</taxon>
        <taxon>Chordata</taxon>
        <taxon>Craniata</taxon>
        <taxon>Vertebrata</taxon>
        <taxon>Euteleostomi</taxon>
        <taxon>Actinopterygii</taxon>
        <taxon>Neopterygii</taxon>
        <taxon>Teleostei</taxon>
        <taxon>Neoteleostei</taxon>
        <taxon>Acanthomorphata</taxon>
        <taxon>Eupercaria</taxon>
        <taxon>Perciformes</taxon>
        <taxon>Notothenioidei</taxon>
        <taxon>Channichthyidae</taxon>
        <taxon>Chaenocephalus</taxon>
    </lineage>
</organism>
<dbReference type="Proteomes" id="UP001057452">
    <property type="component" value="Chromosome 17"/>
</dbReference>
<proteinExistence type="predicted"/>
<dbReference type="EMBL" id="CM043801">
    <property type="protein sequence ID" value="KAI4809061.1"/>
    <property type="molecule type" value="Genomic_DNA"/>
</dbReference>
<sequence length="203" mass="22904">MRRQQTRAISGFADSHRGSAGGGKKCHTTDMGERERGPDVGFIRLFLLGKNDGELGLLQQKMVEAESRRYHDIIQQDFLDSYKNLTYKTLMGMNWVAIHCPEAGYVMKTDSDMFVNTENLVYKLLRPEQQLRKNYFTGNNMRNFAPNRNKTASGTCPLSCTRATSIPPSALVLVISTNTTLAINISRAGRTRSNRLNRERPAQ</sequence>
<evidence type="ECO:0000313" key="1">
    <source>
        <dbReference type="EMBL" id="KAI4809061.1"/>
    </source>
</evidence>
<protein>
    <submittedName>
        <fullName evidence="1">Uncharacterized protein</fullName>
    </submittedName>
</protein>
<comment type="caution">
    <text evidence="1">The sequence shown here is derived from an EMBL/GenBank/DDBJ whole genome shotgun (WGS) entry which is preliminary data.</text>
</comment>
<reference evidence="1" key="1">
    <citation type="submission" date="2022-05" db="EMBL/GenBank/DDBJ databases">
        <title>Chromosome-level genome of Chaenocephalus aceratus.</title>
        <authorList>
            <person name="Park H."/>
        </authorList>
    </citation>
    <scope>NUCLEOTIDE SEQUENCE</scope>
    <source>
        <strain evidence="1">KU_202001</strain>
    </source>
</reference>